<dbReference type="SUPFAM" id="SSF54373">
    <property type="entry name" value="FAD-linked reductases, C-terminal domain"/>
    <property type="match status" value="1"/>
</dbReference>
<dbReference type="GO" id="GO:0005093">
    <property type="term" value="F:Rab GDP-dissociation inhibitor activity"/>
    <property type="evidence" value="ECO:0007669"/>
    <property type="project" value="InterPro"/>
</dbReference>
<dbReference type="GO" id="GO:0005794">
    <property type="term" value="C:Golgi apparatus"/>
    <property type="evidence" value="ECO:0007669"/>
    <property type="project" value="UniProtKB-SubCell"/>
</dbReference>
<keyword evidence="4" id="KW-0963">Cytoplasm</keyword>
<keyword evidence="3 4" id="KW-0343">GTPase activation</keyword>
<comment type="subcellular location">
    <subcellularLocation>
        <location evidence="4">Cytoplasm</location>
    </subcellularLocation>
    <subcellularLocation>
        <location evidence="1">Golgi apparatus</location>
        <location evidence="1">trans-Golgi network</location>
    </subcellularLocation>
</comment>
<dbReference type="GeneTree" id="ENSGT00950000182994"/>
<protein>
    <recommendedName>
        <fullName evidence="4">Rab GDP dissociation inhibitor</fullName>
    </recommendedName>
</protein>
<dbReference type="SUPFAM" id="SSF51905">
    <property type="entry name" value="FAD/NAD(P)-binding domain"/>
    <property type="match status" value="2"/>
</dbReference>
<dbReference type="FunFam" id="3.50.50.60:FF:000158">
    <property type="entry name" value="Rab GDP dissociation inhibitor"/>
    <property type="match status" value="1"/>
</dbReference>
<dbReference type="Pfam" id="PF00996">
    <property type="entry name" value="GDI"/>
    <property type="match status" value="1"/>
</dbReference>
<dbReference type="InterPro" id="IPR036188">
    <property type="entry name" value="FAD/NAD-bd_sf"/>
</dbReference>
<dbReference type="InterPro" id="IPR018203">
    <property type="entry name" value="GDP_dissociation_inhibitor"/>
</dbReference>
<reference evidence="5" key="2">
    <citation type="submission" date="2025-08" db="UniProtKB">
        <authorList>
            <consortium name="Ensembl"/>
        </authorList>
    </citation>
    <scope>IDENTIFICATION</scope>
</reference>
<dbReference type="Gene3D" id="3.50.50.60">
    <property type="entry name" value="FAD/NAD(P)-binding domain"/>
    <property type="match status" value="1"/>
</dbReference>
<dbReference type="HOGENOM" id="CLU_021695_0_0_1"/>
<dbReference type="PRINTS" id="PR00891">
    <property type="entry name" value="RABGDIREP"/>
</dbReference>
<dbReference type="Gene3D" id="1.10.405.10">
    <property type="entry name" value="Guanine Nucleotide Dissociation Inhibitor, domain 1"/>
    <property type="match status" value="1"/>
</dbReference>
<organism evidence="5 6">
    <name type="scientific">Ciona savignyi</name>
    <name type="common">Pacific transparent sea squirt</name>
    <dbReference type="NCBI Taxonomy" id="51511"/>
    <lineage>
        <taxon>Eukaryota</taxon>
        <taxon>Metazoa</taxon>
        <taxon>Chordata</taxon>
        <taxon>Tunicata</taxon>
        <taxon>Ascidiacea</taxon>
        <taxon>Phlebobranchia</taxon>
        <taxon>Cionidae</taxon>
        <taxon>Ciona</taxon>
    </lineage>
</organism>
<dbReference type="FunCoup" id="H2Y4Y5">
    <property type="interactions" value="395"/>
</dbReference>
<accession>H2Y4Y5</accession>
<evidence type="ECO:0000256" key="2">
    <source>
        <dbReference type="ARBA" id="ARBA00005593"/>
    </source>
</evidence>
<name>H2Y4Y5_CIOSA</name>
<sequence length="446" mass="50123">FVVKQLSKMDEEYDVIILGTGLTECILSGLFSVSGKKVLHMDRNSYYGGESTSLTPVQEVYKHFGSEAVPNYDKPRDWNVDVVPKFLMADGKLVKLLIHTNVTRYLEFKSVEGSFVWKSGKVYKVPSTDKEALASSLMGIFEKRRFASFLQWVMDYKQDVPSTHKGVAPNATMSEVVAKFKLDKNTVDFLGHAMALYRTDDYLSGPFLPTVMRIRLYTESVMKYGNSPYLYPLYGLGEIPQGFARLSAIYGGTYMLNKPIENVEKKDGKIEVTSEGETARAKFVVGDPSYFPDRVKKVSQVVRAVCFLKHPINNTSDSKSCQIIIPQNQVGRKHDIYVSSVSSTHNVCSSNYYLAIVSTTVETANPEAELTPGLKLIEPIAEKFIKTSDIYEPLDDGKESQMFVSKSYDATSHFETTCDDILDVYKRVTGEDFDFTQVKKDSVEEA</sequence>
<keyword evidence="6" id="KW-1185">Reference proteome</keyword>
<dbReference type="GO" id="GO:0005096">
    <property type="term" value="F:GTPase activator activity"/>
    <property type="evidence" value="ECO:0007669"/>
    <property type="project" value="UniProtKB-KW"/>
</dbReference>
<evidence type="ECO:0000313" key="6">
    <source>
        <dbReference type="Proteomes" id="UP000007875"/>
    </source>
</evidence>
<dbReference type="STRING" id="51511.ENSCSAVP00000000383"/>
<dbReference type="Ensembl" id="ENSCSAVT00000000388.1">
    <property type="protein sequence ID" value="ENSCSAVP00000000383.1"/>
    <property type="gene ID" value="ENSCSAVG00000000215.1"/>
</dbReference>
<dbReference type="OMA" id="GRICKVP"/>
<dbReference type="GO" id="GO:0015031">
    <property type="term" value="P:protein transport"/>
    <property type="evidence" value="ECO:0007669"/>
    <property type="project" value="InterPro"/>
</dbReference>
<dbReference type="AlphaFoldDB" id="H2Y4Y5"/>
<dbReference type="GO" id="GO:0016192">
    <property type="term" value="P:vesicle-mediated transport"/>
    <property type="evidence" value="ECO:0007669"/>
    <property type="project" value="TreeGrafter"/>
</dbReference>
<dbReference type="PRINTS" id="PR00892">
    <property type="entry name" value="RABGDI"/>
</dbReference>
<comment type="function">
    <text evidence="4">Regulates the GDP/GTP exchange reaction of most RAB proteins by inhibiting the dissociation of GDP from them, and the subsequent binding of GTP.</text>
</comment>
<dbReference type="InParanoid" id="H2Y4Y5"/>
<evidence type="ECO:0000256" key="1">
    <source>
        <dbReference type="ARBA" id="ARBA00004601"/>
    </source>
</evidence>
<evidence type="ECO:0000256" key="3">
    <source>
        <dbReference type="ARBA" id="ARBA00022468"/>
    </source>
</evidence>
<dbReference type="InterPro" id="IPR000806">
    <property type="entry name" value="RabGDI"/>
</dbReference>
<dbReference type="FunFam" id="1.10.405.10:FF:000001">
    <property type="entry name" value="Rab GDP dissociation inhibitor"/>
    <property type="match status" value="1"/>
</dbReference>
<reference evidence="6" key="1">
    <citation type="submission" date="2003-08" db="EMBL/GenBank/DDBJ databases">
        <authorList>
            <person name="Birren B."/>
            <person name="Nusbaum C."/>
            <person name="Abebe A."/>
            <person name="Abouelleil A."/>
            <person name="Adekoya E."/>
            <person name="Ait-zahra M."/>
            <person name="Allen N."/>
            <person name="Allen T."/>
            <person name="An P."/>
            <person name="Anderson M."/>
            <person name="Anderson S."/>
            <person name="Arachchi H."/>
            <person name="Armbruster J."/>
            <person name="Bachantsang P."/>
            <person name="Baldwin J."/>
            <person name="Barry A."/>
            <person name="Bayul T."/>
            <person name="Blitshsteyn B."/>
            <person name="Bloom T."/>
            <person name="Blye J."/>
            <person name="Boguslavskiy L."/>
            <person name="Borowsky M."/>
            <person name="Boukhgalter B."/>
            <person name="Brunache A."/>
            <person name="Butler J."/>
            <person name="Calixte N."/>
            <person name="Calvo S."/>
            <person name="Camarata J."/>
            <person name="Campo K."/>
            <person name="Chang J."/>
            <person name="Cheshatsang Y."/>
            <person name="Citroen M."/>
            <person name="Collymore A."/>
            <person name="Considine T."/>
            <person name="Cook A."/>
            <person name="Cooke P."/>
            <person name="Corum B."/>
            <person name="Cuomo C."/>
            <person name="David R."/>
            <person name="Dawoe T."/>
            <person name="Degray S."/>
            <person name="Dodge S."/>
            <person name="Dooley K."/>
            <person name="Dorje P."/>
            <person name="Dorjee K."/>
            <person name="Dorris L."/>
            <person name="Duffey N."/>
            <person name="Dupes A."/>
            <person name="Elkins T."/>
            <person name="Engels R."/>
            <person name="Erickson J."/>
            <person name="Farina A."/>
            <person name="Faro S."/>
            <person name="Ferreira P."/>
            <person name="Fischer H."/>
            <person name="Fitzgerald M."/>
            <person name="Foley K."/>
            <person name="Gage D."/>
            <person name="Galagan J."/>
            <person name="Gearin G."/>
            <person name="Gnerre S."/>
            <person name="Gnirke A."/>
            <person name="Goyette A."/>
            <person name="Graham J."/>
            <person name="Grandbois E."/>
            <person name="Gyaltsen K."/>
            <person name="Hafez N."/>
            <person name="Hagopian D."/>
            <person name="Hagos B."/>
            <person name="Hall J."/>
            <person name="Hatcher B."/>
            <person name="Heller A."/>
            <person name="Higgins H."/>
            <person name="Honan T."/>
            <person name="Horn A."/>
            <person name="Houde N."/>
            <person name="Hughes L."/>
            <person name="Hulme W."/>
            <person name="Husby E."/>
            <person name="Iliev I."/>
            <person name="Jaffe D."/>
            <person name="Jones C."/>
            <person name="Kamal M."/>
            <person name="Kamat A."/>
            <person name="Kamvysselis M."/>
            <person name="Karlsson E."/>
            <person name="Kells C."/>
            <person name="Kieu A."/>
            <person name="Kisner P."/>
            <person name="Kodira C."/>
            <person name="Kulbokas E."/>
            <person name="Labutti K."/>
            <person name="Lama D."/>
            <person name="Landers T."/>
            <person name="Leger J."/>
            <person name="Levine S."/>
            <person name="Lewis D."/>
            <person name="Lewis T."/>
            <person name="Lindblad-toh K."/>
            <person name="Liu X."/>
            <person name="Lokyitsang T."/>
            <person name="Lokyitsang Y."/>
            <person name="Lucien O."/>
            <person name="Lui A."/>
            <person name="Ma L.J."/>
            <person name="Mabbitt R."/>
            <person name="Macdonald J."/>
            <person name="Maclean C."/>
            <person name="Major J."/>
            <person name="Manning J."/>
            <person name="Marabella R."/>
            <person name="Maru K."/>
            <person name="Matthews C."/>
            <person name="Mauceli E."/>
            <person name="Mccarthy M."/>
            <person name="Mcdonough S."/>
            <person name="Mcghee T."/>
            <person name="Meldrim J."/>
            <person name="Meneus L."/>
            <person name="Mesirov J."/>
            <person name="Mihalev A."/>
            <person name="Mihova T."/>
            <person name="Mikkelsen T."/>
            <person name="Mlenga V."/>
            <person name="Moru K."/>
            <person name="Mozes J."/>
            <person name="Mulrain L."/>
            <person name="Munson G."/>
            <person name="Naylor J."/>
            <person name="Newes C."/>
            <person name="Nguyen C."/>
            <person name="Nguyen N."/>
            <person name="Nguyen T."/>
            <person name="Nicol R."/>
            <person name="Nielsen C."/>
            <person name="Nizzari M."/>
            <person name="Norbu C."/>
            <person name="Norbu N."/>
            <person name="O'donnell P."/>
            <person name="Okoawo O."/>
            <person name="O'leary S."/>
            <person name="Omotosho B."/>
            <person name="O'neill K."/>
            <person name="Osman S."/>
            <person name="Parker S."/>
            <person name="Perrin D."/>
            <person name="Phunkhang P."/>
            <person name="Piqani B."/>
            <person name="Purcell S."/>
            <person name="Rachupka T."/>
            <person name="Ramasamy U."/>
            <person name="Rameau R."/>
            <person name="Ray V."/>
            <person name="Raymond C."/>
            <person name="Retta R."/>
            <person name="Richardson S."/>
            <person name="Rise C."/>
            <person name="Rodriguez J."/>
            <person name="Rogers J."/>
            <person name="Rogov P."/>
            <person name="Rutman M."/>
            <person name="Schupbach R."/>
            <person name="Seaman C."/>
            <person name="Settipalli S."/>
            <person name="Sharpe T."/>
            <person name="Sheridan J."/>
            <person name="Sherpa N."/>
            <person name="Shi J."/>
            <person name="Smirnov S."/>
            <person name="Smith C."/>
            <person name="Sougnez C."/>
            <person name="Spencer B."/>
            <person name="Stalker J."/>
            <person name="Stange-thomann N."/>
            <person name="Stavropoulos S."/>
            <person name="Stetson K."/>
            <person name="Stone C."/>
            <person name="Stone S."/>
            <person name="Stubbs M."/>
            <person name="Talamas J."/>
            <person name="Tchuinga P."/>
            <person name="Tenzing P."/>
            <person name="Tesfaye S."/>
            <person name="Theodore J."/>
            <person name="Thoulutsang Y."/>
            <person name="Topham K."/>
            <person name="Towey S."/>
            <person name="Tsamla T."/>
            <person name="Tsomo N."/>
            <person name="Vallee D."/>
            <person name="Vassiliev H."/>
            <person name="Venkataraman V."/>
            <person name="Vinson J."/>
            <person name="Vo A."/>
            <person name="Wade C."/>
            <person name="Wang S."/>
            <person name="Wangchuk T."/>
            <person name="Wangdi T."/>
            <person name="Whittaker C."/>
            <person name="Wilkinson J."/>
            <person name="Wu Y."/>
            <person name="Wyman D."/>
            <person name="Yadav S."/>
            <person name="Yang S."/>
            <person name="Yang X."/>
            <person name="Yeager S."/>
            <person name="Yee E."/>
            <person name="Young G."/>
            <person name="Zainoun J."/>
            <person name="Zembeck L."/>
            <person name="Zimmer A."/>
            <person name="Zody M."/>
            <person name="Lander E."/>
        </authorList>
    </citation>
    <scope>NUCLEOTIDE SEQUENCE [LARGE SCALE GENOMIC DNA]</scope>
</reference>
<dbReference type="Gene3D" id="3.30.519.10">
    <property type="entry name" value="Guanine Nucleotide Dissociation Inhibitor, domain 2"/>
    <property type="match status" value="1"/>
</dbReference>
<proteinExistence type="inferred from homology"/>
<dbReference type="eggNOG" id="KOG1439">
    <property type="taxonomic scope" value="Eukaryota"/>
</dbReference>
<evidence type="ECO:0000256" key="4">
    <source>
        <dbReference type="RuleBase" id="RU363124"/>
    </source>
</evidence>
<dbReference type="GO" id="GO:0007264">
    <property type="term" value="P:small GTPase-mediated signal transduction"/>
    <property type="evidence" value="ECO:0007669"/>
    <property type="project" value="InterPro"/>
</dbReference>
<reference evidence="5" key="3">
    <citation type="submission" date="2025-09" db="UniProtKB">
        <authorList>
            <consortium name="Ensembl"/>
        </authorList>
    </citation>
    <scope>IDENTIFICATION</scope>
</reference>
<dbReference type="PANTHER" id="PTHR11787:SF8">
    <property type="entry name" value="RAB GDP DISSOCIATION INHIBITOR"/>
    <property type="match status" value="1"/>
</dbReference>
<dbReference type="Proteomes" id="UP000007875">
    <property type="component" value="Unassembled WGS sequence"/>
</dbReference>
<evidence type="ECO:0000313" key="5">
    <source>
        <dbReference type="Ensembl" id="ENSCSAVP00000000383.1"/>
    </source>
</evidence>
<comment type="similarity">
    <text evidence="2 4">Belongs to the Rab GDI family.</text>
</comment>
<dbReference type="PANTHER" id="PTHR11787">
    <property type="entry name" value="RAB GDP-DISSOCIATION INHIBITOR"/>
    <property type="match status" value="1"/>
</dbReference>